<dbReference type="Proteomes" id="UP000078046">
    <property type="component" value="Unassembled WGS sequence"/>
</dbReference>
<comment type="caution">
    <text evidence="1">The sequence shown here is derived from an EMBL/GenBank/DDBJ whole genome shotgun (WGS) entry which is preliminary data.</text>
</comment>
<accession>A0A177AX62</accession>
<evidence type="ECO:0000313" key="1">
    <source>
        <dbReference type="EMBL" id="OAF66575.1"/>
    </source>
</evidence>
<organism evidence="1 2">
    <name type="scientific">Intoshia linei</name>
    <dbReference type="NCBI Taxonomy" id="1819745"/>
    <lineage>
        <taxon>Eukaryota</taxon>
        <taxon>Metazoa</taxon>
        <taxon>Spiralia</taxon>
        <taxon>Lophotrochozoa</taxon>
        <taxon>Mesozoa</taxon>
        <taxon>Orthonectida</taxon>
        <taxon>Rhopaluridae</taxon>
        <taxon>Intoshia</taxon>
    </lineage>
</organism>
<dbReference type="AlphaFoldDB" id="A0A177AX62"/>
<dbReference type="EMBL" id="LWCA01000890">
    <property type="protein sequence ID" value="OAF66575.1"/>
    <property type="molecule type" value="Genomic_DNA"/>
</dbReference>
<keyword evidence="2" id="KW-1185">Reference proteome</keyword>
<protein>
    <submittedName>
        <fullName evidence="1">Uncharacterized protein</fullName>
    </submittedName>
</protein>
<reference evidence="1 2" key="1">
    <citation type="submission" date="2016-04" db="EMBL/GenBank/DDBJ databases">
        <title>The genome of Intoshia linei affirms orthonectids as highly simplified spiralians.</title>
        <authorList>
            <person name="Mikhailov K.V."/>
            <person name="Slusarev G.S."/>
            <person name="Nikitin M.A."/>
            <person name="Logacheva M.D."/>
            <person name="Penin A."/>
            <person name="Aleoshin V."/>
            <person name="Panchin Y.V."/>
        </authorList>
    </citation>
    <scope>NUCLEOTIDE SEQUENCE [LARGE SCALE GENOMIC DNA]</scope>
    <source>
        <strain evidence="1">Intl2013</strain>
        <tissue evidence="1">Whole animal</tissue>
    </source>
</reference>
<sequence>MSNKEPTIEIEDEKLPVEINRKIENIYEHLKIIDDLYNKTHSIKNTILENKVYVRR</sequence>
<gene>
    <name evidence="1" type="ORF">A3Q56_05699</name>
</gene>
<name>A0A177AX62_9BILA</name>
<proteinExistence type="predicted"/>
<evidence type="ECO:0000313" key="2">
    <source>
        <dbReference type="Proteomes" id="UP000078046"/>
    </source>
</evidence>